<protein>
    <submittedName>
        <fullName evidence="1">Uncharacterized protein</fullName>
    </submittedName>
</protein>
<reference evidence="1" key="1">
    <citation type="submission" date="2022-08" db="EMBL/GenBank/DDBJ databases">
        <title>Genome Sequence of Lecanicillium fungicola.</title>
        <authorList>
            <person name="Buettner E."/>
        </authorList>
    </citation>
    <scope>NUCLEOTIDE SEQUENCE</scope>
    <source>
        <strain evidence="1">Babe33</strain>
    </source>
</reference>
<evidence type="ECO:0000313" key="2">
    <source>
        <dbReference type="Proteomes" id="UP001143910"/>
    </source>
</evidence>
<comment type="caution">
    <text evidence="1">The sequence shown here is derived from an EMBL/GenBank/DDBJ whole genome shotgun (WGS) entry which is preliminary data.</text>
</comment>
<dbReference type="EMBL" id="JANJQO010000494">
    <property type="protein sequence ID" value="KAJ2977217.1"/>
    <property type="molecule type" value="Genomic_DNA"/>
</dbReference>
<evidence type="ECO:0000313" key="1">
    <source>
        <dbReference type="EMBL" id="KAJ2977217.1"/>
    </source>
</evidence>
<sequence>MSTEQSKDQPPSTLQSYINSATGAVQSAVGSLTGNKSLEAEGEVAKEQGETEHEQSQAALKVGSHTVSSSGGIAKDSKDRTDGSWNQTIGAAKEAVGGLIGNESLKTSGRQQNLEGQQQEAKGQLSDLSGGIADRAKGTIGGAVAGAMGDEQGKAHYDQLRADGKAAQRGVEADLEKKAESEQKPAQE</sequence>
<gene>
    <name evidence="1" type="ORF">NQ176_g4498</name>
</gene>
<organism evidence="1 2">
    <name type="scientific">Zarea fungicola</name>
    <dbReference type="NCBI Taxonomy" id="93591"/>
    <lineage>
        <taxon>Eukaryota</taxon>
        <taxon>Fungi</taxon>
        <taxon>Dikarya</taxon>
        <taxon>Ascomycota</taxon>
        <taxon>Pezizomycotina</taxon>
        <taxon>Sordariomycetes</taxon>
        <taxon>Hypocreomycetidae</taxon>
        <taxon>Hypocreales</taxon>
        <taxon>Cordycipitaceae</taxon>
        <taxon>Zarea</taxon>
    </lineage>
</organism>
<proteinExistence type="predicted"/>
<name>A0ACC1ND66_9HYPO</name>
<dbReference type="Proteomes" id="UP001143910">
    <property type="component" value="Unassembled WGS sequence"/>
</dbReference>
<accession>A0ACC1ND66</accession>
<keyword evidence="2" id="KW-1185">Reference proteome</keyword>